<evidence type="ECO:0000313" key="1">
    <source>
        <dbReference type="EMBL" id="KAI9247673.1"/>
    </source>
</evidence>
<dbReference type="Gene3D" id="1.25.40.10">
    <property type="entry name" value="Tetratricopeptide repeat domain"/>
    <property type="match status" value="1"/>
</dbReference>
<organism evidence="1 2">
    <name type="scientific">Phascolomyces articulosus</name>
    <dbReference type="NCBI Taxonomy" id="60185"/>
    <lineage>
        <taxon>Eukaryota</taxon>
        <taxon>Fungi</taxon>
        <taxon>Fungi incertae sedis</taxon>
        <taxon>Mucoromycota</taxon>
        <taxon>Mucoromycotina</taxon>
        <taxon>Mucoromycetes</taxon>
        <taxon>Mucorales</taxon>
        <taxon>Lichtheimiaceae</taxon>
        <taxon>Phascolomyces</taxon>
    </lineage>
</organism>
<sequence>MLKGPVSCNLDHDDNDYSSKLNHNNDVKFSSDDLDLHGAIINVHLKALDLYAAIMGKTANFSKAEKGAERMISMAPSEPIGHIRLGDLYMMRSNQLRAIQVYKNGYQYMKNDLDRDLLIQRRDTAIIQSKKKFDIIGHLPFDLIHPTLCDLSSSSSPSSLTASITISSHQYHRPRHKSNNLFILLDVSKTWRNKIIDCASLWRTISLGDIDLENVKRWIPYIKQHIIELSIFNFKPNHVLCEMLFLQLIQGGFYQLKSLLMNVPVLRNENIFFEALSI</sequence>
<proteinExistence type="predicted"/>
<accession>A0AAD5JNZ1</accession>
<dbReference type="InterPro" id="IPR011990">
    <property type="entry name" value="TPR-like_helical_dom_sf"/>
</dbReference>
<dbReference type="SUPFAM" id="SSF48452">
    <property type="entry name" value="TPR-like"/>
    <property type="match status" value="1"/>
</dbReference>
<reference evidence="1" key="1">
    <citation type="journal article" date="2022" name="IScience">
        <title>Evolution of zygomycete secretomes and the origins of terrestrial fungal ecologies.</title>
        <authorList>
            <person name="Chang Y."/>
            <person name="Wang Y."/>
            <person name="Mondo S."/>
            <person name="Ahrendt S."/>
            <person name="Andreopoulos W."/>
            <person name="Barry K."/>
            <person name="Beard J."/>
            <person name="Benny G.L."/>
            <person name="Blankenship S."/>
            <person name="Bonito G."/>
            <person name="Cuomo C."/>
            <person name="Desiro A."/>
            <person name="Gervers K.A."/>
            <person name="Hundley H."/>
            <person name="Kuo A."/>
            <person name="LaButti K."/>
            <person name="Lang B.F."/>
            <person name="Lipzen A."/>
            <person name="O'Donnell K."/>
            <person name="Pangilinan J."/>
            <person name="Reynolds N."/>
            <person name="Sandor L."/>
            <person name="Smith M.E."/>
            <person name="Tsang A."/>
            <person name="Grigoriev I.V."/>
            <person name="Stajich J.E."/>
            <person name="Spatafora J.W."/>
        </authorList>
    </citation>
    <scope>NUCLEOTIDE SEQUENCE</scope>
    <source>
        <strain evidence="1">RSA 2281</strain>
    </source>
</reference>
<reference evidence="1" key="2">
    <citation type="submission" date="2023-02" db="EMBL/GenBank/DDBJ databases">
        <authorList>
            <consortium name="DOE Joint Genome Institute"/>
            <person name="Mondo S.J."/>
            <person name="Chang Y."/>
            <person name="Wang Y."/>
            <person name="Ahrendt S."/>
            <person name="Andreopoulos W."/>
            <person name="Barry K."/>
            <person name="Beard J."/>
            <person name="Benny G.L."/>
            <person name="Blankenship S."/>
            <person name="Bonito G."/>
            <person name="Cuomo C."/>
            <person name="Desiro A."/>
            <person name="Gervers K.A."/>
            <person name="Hundley H."/>
            <person name="Kuo A."/>
            <person name="LaButti K."/>
            <person name="Lang B.F."/>
            <person name="Lipzen A."/>
            <person name="O'Donnell K."/>
            <person name="Pangilinan J."/>
            <person name="Reynolds N."/>
            <person name="Sandor L."/>
            <person name="Smith M.W."/>
            <person name="Tsang A."/>
            <person name="Grigoriev I.V."/>
            <person name="Stajich J.E."/>
            <person name="Spatafora J.W."/>
        </authorList>
    </citation>
    <scope>NUCLEOTIDE SEQUENCE</scope>
    <source>
        <strain evidence="1">RSA 2281</strain>
    </source>
</reference>
<protein>
    <submittedName>
        <fullName evidence="1">Uncharacterized protein</fullName>
    </submittedName>
</protein>
<dbReference type="Proteomes" id="UP001209540">
    <property type="component" value="Unassembled WGS sequence"/>
</dbReference>
<comment type="caution">
    <text evidence="1">The sequence shown here is derived from an EMBL/GenBank/DDBJ whole genome shotgun (WGS) entry which is preliminary data.</text>
</comment>
<dbReference type="AlphaFoldDB" id="A0AAD5JNZ1"/>
<evidence type="ECO:0000313" key="2">
    <source>
        <dbReference type="Proteomes" id="UP001209540"/>
    </source>
</evidence>
<keyword evidence="2" id="KW-1185">Reference proteome</keyword>
<name>A0AAD5JNZ1_9FUNG</name>
<dbReference type="EMBL" id="JAIXMP010000041">
    <property type="protein sequence ID" value="KAI9247673.1"/>
    <property type="molecule type" value="Genomic_DNA"/>
</dbReference>
<gene>
    <name evidence="1" type="ORF">BDA99DRAFT_525727</name>
</gene>